<evidence type="ECO:0000256" key="6">
    <source>
        <dbReference type="ARBA" id="ARBA00022989"/>
    </source>
</evidence>
<dbReference type="GO" id="GO:0016763">
    <property type="term" value="F:pentosyltransferase activity"/>
    <property type="evidence" value="ECO:0007669"/>
    <property type="project" value="TreeGrafter"/>
</dbReference>
<keyword evidence="7 9" id="KW-0472">Membrane</keyword>
<evidence type="ECO:0000256" key="3">
    <source>
        <dbReference type="ARBA" id="ARBA00022676"/>
    </source>
</evidence>
<organism evidence="11 12">
    <name type="scientific">Parafrankia irregularis</name>
    <dbReference type="NCBI Taxonomy" id="795642"/>
    <lineage>
        <taxon>Bacteria</taxon>
        <taxon>Bacillati</taxon>
        <taxon>Actinomycetota</taxon>
        <taxon>Actinomycetes</taxon>
        <taxon>Frankiales</taxon>
        <taxon>Frankiaceae</taxon>
        <taxon>Parafrankia</taxon>
    </lineage>
</organism>
<proteinExistence type="predicted"/>
<evidence type="ECO:0000256" key="7">
    <source>
        <dbReference type="ARBA" id="ARBA00023136"/>
    </source>
</evidence>
<accession>A0A0S4QRU1</accession>
<feature type="region of interest" description="Disordered" evidence="8">
    <location>
        <begin position="252"/>
        <end position="331"/>
    </location>
</feature>
<dbReference type="Pfam" id="PF13231">
    <property type="entry name" value="PMT_2"/>
    <property type="match status" value="1"/>
</dbReference>
<dbReference type="InterPro" id="IPR038731">
    <property type="entry name" value="RgtA/B/C-like"/>
</dbReference>
<dbReference type="Proteomes" id="UP000198802">
    <property type="component" value="Unassembled WGS sequence"/>
</dbReference>
<keyword evidence="12" id="KW-1185">Reference proteome</keyword>
<feature type="transmembrane region" description="Helical" evidence="9">
    <location>
        <begin position="357"/>
        <end position="375"/>
    </location>
</feature>
<evidence type="ECO:0000313" key="12">
    <source>
        <dbReference type="Proteomes" id="UP000198802"/>
    </source>
</evidence>
<evidence type="ECO:0000256" key="1">
    <source>
        <dbReference type="ARBA" id="ARBA00004651"/>
    </source>
</evidence>
<dbReference type="EMBL" id="FAOZ01000018">
    <property type="protein sequence ID" value="CUU58320.1"/>
    <property type="molecule type" value="Genomic_DNA"/>
</dbReference>
<feature type="compositionally biased region" description="Low complexity" evidence="8">
    <location>
        <begin position="273"/>
        <end position="316"/>
    </location>
</feature>
<comment type="subcellular location">
    <subcellularLocation>
        <location evidence="1">Cell membrane</location>
        <topology evidence="1">Multi-pass membrane protein</topology>
    </subcellularLocation>
</comment>
<evidence type="ECO:0000256" key="5">
    <source>
        <dbReference type="ARBA" id="ARBA00022692"/>
    </source>
</evidence>
<reference evidence="12" key="1">
    <citation type="submission" date="2015-11" db="EMBL/GenBank/DDBJ databases">
        <authorList>
            <person name="Varghese N."/>
        </authorList>
    </citation>
    <scope>NUCLEOTIDE SEQUENCE [LARGE SCALE GENOMIC DNA]</scope>
    <source>
        <strain evidence="12">DSM 45899</strain>
    </source>
</reference>
<gene>
    <name evidence="11" type="ORF">Ga0074812_11892</name>
</gene>
<feature type="transmembrane region" description="Helical" evidence="9">
    <location>
        <begin position="222"/>
        <end position="241"/>
    </location>
</feature>
<keyword evidence="2" id="KW-1003">Cell membrane</keyword>
<feature type="transmembrane region" description="Helical" evidence="9">
    <location>
        <begin position="176"/>
        <end position="192"/>
    </location>
</feature>
<evidence type="ECO:0000313" key="11">
    <source>
        <dbReference type="EMBL" id="CUU58320.1"/>
    </source>
</evidence>
<feature type="transmembrane region" description="Helical" evidence="9">
    <location>
        <begin position="476"/>
        <end position="494"/>
    </location>
</feature>
<dbReference type="PANTHER" id="PTHR33908">
    <property type="entry name" value="MANNOSYLTRANSFERASE YKCB-RELATED"/>
    <property type="match status" value="1"/>
</dbReference>
<feature type="transmembrane region" description="Helical" evidence="9">
    <location>
        <begin position="50"/>
        <end position="69"/>
    </location>
</feature>
<sequence length="661" mass="68786">MPAWAAPALAHRTPGTSKGLTVTDVAVRPAENPSEPAERVGARPGREDRVFRAALVLIIAGAVAVRFSARQPLWLDEAQSVAIARLPLSGAGPTMWDGLLEDGSPPLYYILLHGWVGLFGDGAGAVRAMSAVINLLSAVPIFLLGRQLVGERAAKVAVVLYLTSPFALYFGTETRMYSLIVLLTALGGLALERVLRDPAVKNIALLALCAGCLALTHYWCLYVLLTVGAWLIGLMIIRPRIAAAQAARRARAGRGRGGHRPGAVRAPRPPAAAAPAAAPGWPAVGNPAHAAGNPAHTAAGSMPHAAGGLAPATAGAQPVDPAGGGARAGAGASPAELLADAAGGATRTVPQWHRRGPLAGVVGLIAGGLVFAPWLSNFFSQLAHTGTPWGEPASFAAVTHAYGQWAGGPTTLGRLLLFIVTGLVAAGIAGRPLGGRFMLLDLKGLEPGRTLFFLATGTLIVAVAAGKAVGNAWADRYTATAFVPFLLVVGLGATMLADRRVFRGVVVLAALVGVVAGTSDVRRERSQAGEAAAVLTRLSKPGDVLLVCPDQLGPGLARTVPSWLKVYVVPTYAPPDRVNWVDYEERNEKANGVAVAERALAEAGSHTVFMAGSGAYRTYEELCTQVRTTLQEQRPLADEVMTQGIPARVYENYALLRFRVS</sequence>
<feature type="transmembrane region" description="Helical" evidence="9">
    <location>
        <begin position="412"/>
        <end position="430"/>
    </location>
</feature>
<dbReference type="AlphaFoldDB" id="A0A0S4QRU1"/>
<evidence type="ECO:0000259" key="10">
    <source>
        <dbReference type="Pfam" id="PF13231"/>
    </source>
</evidence>
<keyword evidence="6 9" id="KW-1133">Transmembrane helix</keyword>
<dbReference type="GO" id="GO:0005886">
    <property type="term" value="C:plasma membrane"/>
    <property type="evidence" value="ECO:0007669"/>
    <property type="project" value="UniProtKB-SubCell"/>
</dbReference>
<keyword evidence="3 11" id="KW-0328">Glycosyltransferase</keyword>
<name>A0A0S4QRU1_9ACTN</name>
<evidence type="ECO:0000256" key="9">
    <source>
        <dbReference type="SAM" id="Phobius"/>
    </source>
</evidence>
<keyword evidence="4 11" id="KW-0808">Transferase</keyword>
<protein>
    <submittedName>
        <fullName evidence="11">Dolichyl-phosphate-mannose-protein mannosyltransferase</fullName>
    </submittedName>
</protein>
<feature type="transmembrane region" description="Helical" evidence="9">
    <location>
        <begin position="501"/>
        <end position="518"/>
    </location>
</feature>
<feature type="transmembrane region" description="Helical" evidence="9">
    <location>
        <begin position="125"/>
        <end position="145"/>
    </location>
</feature>
<dbReference type="PANTHER" id="PTHR33908:SF11">
    <property type="entry name" value="MEMBRANE PROTEIN"/>
    <property type="match status" value="1"/>
</dbReference>
<keyword evidence="5 9" id="KW-0812">Transmembrane</keyword>
<dbReference type="GO" id="GO:0009103">
    <property type="term" value="P:lipopolysaccharide biosynthetic process"/>
    <property type="evidence" value="ECO:0007669"/>
    <property type="project" value="UniProtKB-ARBA"/>
</dbReference>
<dbReference type="InterPro" id="IPR050297">
    <property type="entry name" value="LipidA_mod_glycosyltrf_83"/>
</dbReference>
<evidence type="ECO:0000256" key="2">
    <source>
        <dbReference type="ARBA" id="ARBA00022475"/>
    </source>
</evidence>
<evidence type="ECO:0000256" key="4">
    <source>
        <dbReference type="ARBA" id="ARBA00022679"/>
    </source>
</evidence>
<evidence type="ECO:0000256" key="8">
    <source>
        <dbReference type="SAM" id="MobiDB-lite"/>
    </source>
</evidence>
<feature type="domain" description="Glycosyltransferase RgtA/B/C/D-like" evidence="10">
    <location>
        <begin position="105"/>
        <end position="234"/>
    </location>
</feature>
<feature type="transmembrane region" description="Helical" evidence="9">
    <location>
        <begin position="451"/>
        <end position="470"/>
    </location>
</feature>